<dbReference type="Proteomes" id="UP000516369">
    <property type="component" value="Chromosome"/>
</dbReference>
<evidence type="ECO:0000256" key="1">
    <source>
        <dbReference type="SAM" id="MobiDB-lite"/>
    </source>
</evidence>
<dbReference type="AlphaFoldDB" id="A0A7H1N2V7"/>
<accession>A0A7H1N2V7</accession>
<dbReference type="KEGG" id="dvn:HQ394_12745"/>
<feature type="region of interest" description="Disordered" evidence="1">
    <location>
        <begin position="58"/>
        <end position="81"/>
    </location>
</feature>
<name>A0A7H1N2V7_9PROT</name>
<gene>
    <name evidence="2" type="ORF">HQ394_12745</name>
</gene>
<dbReference type="RefSeq" id="WP_190260554.1">
    <property type="nucleotide sequence ID" value="NZ_CP053923.1"/>
</dbReference>
<dbReference type="EMBL" id="CP053923">
    <property type="protein sequence ID" value="QNT70043.1"/>
    <property type="molecule type" value="Genomic_DNA"/>
</dbReference>
<organism evidence="2 3">
    <name type="scientific">Defluviicoccus vanus</name>
    <dbReference type="NCBI Taxonomy" id="111831"/>
    <lineage>
        <taxon>Bacteria</taxon>
        <taxon>Pseudomonadati</taxon>
        <taxon>Pseudomonadota</taxon>
        <taxon>Alphaproteobacteria</taxon>
        <taxon>Rhodospirillales</taxon>
        <taxon>Rhodospirillaceae</taxon>
        <taxon>Defluviicoccus</taxon>
    </lineage>
</organism>
<sequence length="81" mass="8153">MPGTVVRKLNSQEVVPAAIAAPPAATTIKSEIGPASSFRMGNPQMKGKGTAASARTAAAGMATREVSGAVTERGTTRRVTA</sequence>
<reference evidence="2 3" key="1">
    <citation type="submission" date="2020-05" db="EMBL/GenBank/DDBJ databases">
        <title>Complete closed genome sequence of Defluviicoccus vanus.</title>
        <authorList>
            <person name="Bessarab I."/>
            <person name="Arumugam K."/>
            <person name="Maszenan A.M."/>
            <person name="Seviour R.J."/>
            <person name="Williams R.B."/>
        </authorList>
    </citation>
    <scope>NUCLEOTIDE SEQUENCE [LARGE SCALE GENOMIC DNA]</scope>
    <source>
        <strain evidence="2 3">Ben 114</strain>
    </source>
</reference>
<proteinExistence type="predicted"/>
<evidence type="ECO:0000313" key="3">
    <source>
        <dbReference type="Proteomes" id="UP000516369"/>
    </source>
</evidence>
<protein>
    <submittedName>
        <fullName evidence="2">Uncharacterized protein</fullName>
    </submittedName>
</protein>
<evidence type="ECO:0000313" key="2">
    <source>
        <dbReference type="EMBL" id="QNT70043.1"/>
    </source>
</evidence>
<keyword evidence="3" id="KW-1185">Reference proteome</keyword>